<sequence>MYFIDFQAAGRGQISDKYQHYGLAVLPDGASPCAFRSRSQSRSREPIAGMKIRVALVSALLAVSGCTTLGRGGPGSPITPASTPPAGGKVGTSIVSAMNGGLIGGSIGAGLSDAEKRKGLEAEYKALEYNTSGQKVTWKSDSSSHYGEVVAAQPYRVGSQDCRQYTHTVYTGTSGVTARGTACRNADGSWTPLT</sequence>
<dbReference type="EMBL" id="JAVIIW010000028">
    <property type="protein sequence ID" value="MDX8481171.1"/>
    <property type="molecule type" value="Genomic_DNA"/>
</dbReference>
<comment type="caution">
    <text evidence="1">The sequence shown here is derived from an EMBL/GenBank/DDBJ whole genome shotgun (WGS) entry which is preliminary data.</text>
</comment>
<evidence type="ECO:0000313" key="2">
    <source>
        <dbReference type="Proteomes" id="UP001287059"/>
    </source>
</evidence>
<accession>A0ABU4Y2J5</accession>
<name>A0ABU4Y2J5_9HYPH</name>
<protein>
    <recommendedName>
        <fullName evidence="3">Surface antigen</fullName>
    </recommendedName>
</protein>
<dbReference type="Proteomes" id="UP001287059">
    <property type="component" value="Unassembled WGS sequence"/>
</dbReference>
<gene>
    <name evidence="1" type="ORF">RFN28_22300</name>
</gene>
<proteinExistence type="predicted"/>
<dbReference type="RefSeq" id="WP_320289378.1">
    <property type="nucleotide sequence ID" value="NZ_JAVIIW010000028.1"/>
</dbReference>
<evidence type="ECO:0008006" key="3">
    <source>
        <dbReference type="Google" id="ProtNLM"/>
    </source>
</evidence>
<reference evidence="1 2" key="1">
    <citation type="submission" date="2023-08" db="EMBL/GenBank/DDBJ databases">
        <title>Implementing the SeqCode for naming new Mesorhizobium species isolated from Vachellia karroo root nodules.</title>
        <authorList>
            <person name="Van Lill M."/>
        </authorList>
    </citation>
    <scope>NUCLEOTIDE SEQUENCE [LARGE SCALE GENOMIC DNA]</scope>
    <source>
        <strain evidence="1 2">VK24D</strain>
    </source>
</reference>
<organism evidence="1 2">
    <name type="scientific">Mesorhizobium album</name>
    <dbReference type="NCBI Taxonomy" id="3072314"/>
    <lineage>
        <taxon>Bacteria</taxon>
        <taxon>Pseudomonadati</taxon>
        <taxon>Pseudomonadota</taxon>
        <taxon>Alphaproteobacteria</taxon>
        <taxon>Hyphomicrobiales</taxon>
        <taxon>Phyllobacteriaceae</taxon>
        <taxon>Mesorhizobium</taxon>
    </lineage>
</organism>
<evidence type="ECO:0000313" key="1">
    <source>
        <dbReference type="EMBL" id="MDX8481171.1"/>
    </source>
</evidence>
<keyword evidence="2" id="KW-1185">Reference proteome</keyword>